<proteinExistence type="predicted"/>
<evidence type="ECO:0000313" key="2">
    <source>
        <dbReference type="Ensembl" id="ENSSMRP00000020644.1"/>
    </source>
</evidence>
<evidence type="ECO:0000313" key="3">
    <source>
        <dbReference type="Proteomes" id="UP000694421"/>
    </source>
</evidence>
<accession>A0A8D0CG52</accession>
<feature type="transmembrane region" description="Helical" evidence="1">
    <location>
        <begin position="12"/>
        <end position="31"/>
    </location>
</feature>
<keyword evidence="1" id="KW-0472">Membrane</keyword>
<dbReference type="Ensembl" id="ENSSMRT00000024189.1">
    <property type="protein sequence ID" value="ENSSMRP00000020644.1"/>
    <property type="gene ID" value="ENSSMRG00000016059.1"/>
</dbReference>
<dbReference type="GeneTree" id="ENSGT00390000005250"/>
<dbReference type="Proteomes" id="UP000694421">
    <property type="component" value="Unplaced"/>
</dbReference>
<dbReference type="OMA" id="LYTEMGL"/>
<reference evidence="2" key="1">
    <citation type="submission" date="2025-08" db="UniProtKB">
        <authorList>
            <consortium name="Ensembl"/>
        </authorList>
    </citation>
    <scope>IDENTIFICATION</scope>
</reference>
<feature type="transmembrane region" description="Helical" evidence="1">
    <location>
        <begin position="43"/>
        <end position="63"/>
    </location>
</feature>
<keyword evidence="1" id="KW-0812">Transmembrane</keyword>
<keyword evidence="3" id="KW-1185">Reference proteome</keyword>
<protein>
    <submittedName>
        <fullName evidence="2">Transmembrane protein 252</fullName>
    </submittedName>
</protein>
<dbReference type="Pfam" id="PF15664">
    <property type="entry name" value="TMEM252"/>
    <property type="match status" value="1"/>
</dbReference>
<reference evidence="2" key="2">
    <citation type="submission" date="2025-09" db="UniProtKB">
        <authorList>
            <consortium name="Ensembl"/>
        </authorList>
    </citation>
    <scope>IDENTIFICATION</scope>
</reference>
<keyword evidence="1" id="KW-1133">Transmembrane helix</keyword>
<sequence>MSRHIFSFLRFFVLFLGFVIICFGAFCFSTGVSVCKCNSLPVAYFLLPLGFLFLICGIFWSTYHEASKHKSLFHGLLQRNTRHHHESHINTIDRPDFYPPSYADSTDPQKQTFPLPVRPLQREKDAYNIPPPLYTESSLEFIEETGSLQQQPPSYEASVRKQTLECGVTLDEASPAPGSQTNC</sequence>
<dbReference type="PANTHER" id="PTHR35682:SF1">
    <property type="entry name" value="TRANSMEMBRANE PROTEIN 252"/>
    <property type="match status" value="1"/>
</dbReference>
<dbReference type="InterPro" id="IPR031363">
    <property type="entry name" value="TMEM252"/>
</dbReference>
<name>A0A8D0CG52_SALMN</name>
<dbReference type="AlphaFoldDB" id="A0A8D0CG52"/>
<organism evidence="2 3">
    <name type="scientific">Salvator merianae</name>
    <name type="common">Argentine black and white tegu</name>
    <name type="synonym">Tupinambis merianae</name>
    <dbReference type="NCBI Taxonomy" id="96440"/>
    <lineage>
        <taxon>Eukaryota</taxon>
        <taxon>Metazoa</taxon>
        <taxon>Chordata</taxon>
        <taxon>Craniata</taxon>
        <taxon>Vertebrata</taxon>
        <taxon>Euteleostomi</taxon>
        <taxon>Lepidosauria</taxon>
        <taxon>Squamata</taxon>
        <taxon>Bifurcata</taxon>
        <taxon>Unidentata</taxon>
        <taxon>Episquamata</taxon>
        <taxon>Laterata</taxon>
        <taxon>Teiioidea</taxon>
        <taxon>Teiidae</taxon>
        <taxon>Salvator</taxon>
    </lineage>
</organism>
<evidence type="ECO:0000256" key="1">
    <source>
        <dbReference type="SAM" id="Phobius"/>
    </source>
</evidence>
<dbReference type="PANTHER" id="PTHR35682">
    <property type="entry name" value="TRANSMEMBRANE PROTEIN 252"/>
    <property type="match status" value="1"/>
</dbReference>